<evidence type="ECO:0000313" key="1">
    <source>
        <dbReference type="EMBL" id="KPM50049.1"/>
    </source>
</evidence>
<reference evidence="1 2" key="1">
    <citation type="submission" date="2015-07" db="EMBL/GenBank/DDBJ databases">
        <title>The draft genome sequence of Leadbetterella sp. JN14-9.</title>
        <authorList>
            <person name="Liu Y."/>
            <person name="Du J."/>
            <person name="Shao Z."/>
        </authorList>
    </citation>
    <scope>NUCLEOTIDE SEQUENCE [LARGE SCALE GENOMIC DNA]</scope>
    <source>
        <strain evidence="1 2">JN14-9</strain>
    </source>
</reference>
<evidence type="ECO:0000313" key="2">
    <source>
        <dbReference type="Proteomes" id="UP000050454"/>
    </source>
</evidence>
<dbReference type="Proteomes" id="UP000050454">
    <property type="component" value="Unassembled WGS sequence"/>
</dbReference>
<organism evidence="1 2">
    <name type="scientific">Jiulongibacter sediminis</name>
    <dbReference type="NCBI Taxonomy" id="1605367"/>
    <lineage>
        <taxon>Bacteria</taxon>
        <taxon>Pseudomonadati</taxon>
        <taxon>Bacteroidota</taxon>
        <taxon>Cytophagia</taxon>
        <taxon>Cytophagales</taxon>
        <taxon>Leadbetterellaceae</taxon>
        <taxon>Jiulongibacter</taxon>
    </lineage>
</organism>
<protein>
    <submittedName>
        <fullName evidence="1">Uncharacterized protein</fullName>
    </submittedName>
</protein>
<keyword evidence="2" id="KW-1185">Reference proteome</keyword>
<sequence length="197" mass="22981">MSVGLDAQAANSDQKLAKADELFKNGRYWDAFTLYKQISSSDGVYVMKKLEDSKICMVLKHKYEVNRGLKNYPIAIENLEELVEINPFDPNRPDLGIMAYIHAKELQKKAYNQHYRVEAETKLKEASIYYRMAMQEGIAAEEVFPKLKLCEKQLRIVDSNMEFEIKEEPIFTEELQKIEPSLPIERTRKVLILDRED</sequence>
<proteinExistence type="predicted"/>
<accession>A0A0P7CBA1</accession>
<dbReference type="AlphaFoldDB" id="A0A0P7CBA1"/>
<gene>
    <name evidence="1" type="ORF">AFM12_05760</name>
</gene>
<comment type="caution">
    <text evidence="1">The sequence shown here is derived from an EMBL/GenBank/DDBJ whole genome shotgun (WGS) entry which is preliminary data.</text>
</comment>
<name>A0A0P7CBA1_9BACT</name>
<dbReference type="EMBL" id="LGTQ01000005">
    <property type="protein sequence ID" value="KPM50049.1"/>
    <property type="molecule type" value="Genomic_DNA"/>
</dbReference>